<feature type="domain" description="F-box" evidence="1">
    <location>
        <begin position="22"/>
        <end position="44"/>
    </location>
</feature>
<organism evidence="2 3">
    <name type="scientific">Folsomia candida</name>
    <name type="common">Springtail</name>
    <dbReference type="NCBI Taxonomy" id="158441"/>
    <lineage>
        <taxon>Eukaryota</taxon>
        <taxon>Metazoa</taxon>
        <taxon>Ecdysozoa</taxon>
        <taxon>Arthropoda</taxon>
        <taxon>Hexapoda</taxon>
        <taxon>Collembola</taxon>
        <taxon>Entomobryomorpha</taxon>
        <taxon>Isotomoidea</taxon>
        <taxon>Isotomidae</taxon>
        <taxon>Proisotominae</taxon>
        <taxon>Folsomia</taxon>
    </lineage>
</organism>
<proteinExistence type="predicted"/>
<gene>
    <name evidence="2" type="ORF">Fcan01_04807</name>
</gene>
<reference evidence="2 3" key="1">
    <citation type="submission" date="2015-12" db="EMBL/GenBank/DDBJ databases">
        <title>The genome of Folsomia candida.</title>
        <authorList>
            <person name="Faddeeva A."/>
            <person name="Derks M.F."/>
            <person name="Anvar Y."/>
            <person name="Smit S."/>
            <person name="Van Straalen N."/>
            <person name="Roelofs D."/>
        </authorList>
    </citation>
    <scope>NUCLEOTIDE SEQUENCE [LARGE SCALE GENOMIC DNA]</scope>
    <source>
        <strain evidence="2 3">VU population</strain>
        <tissue evidence="2">Whole body</tissue>
    </source>
</reference>
<dbReference type="AlphaFoldDB" id="A0A226EN52"/>
<protein>
    <recommendedName>
        <fullName evidence="1">F-box domain-containing protein</fullName>
    </recommendedName>
</protein>
<dbReference type="InterPro" id="IPR001810">
    <property type="entry name" value="F-box_dom"/>
</dbReference>
<dbReference type="EMBL" id="LNIX01000002">
    <property type="protein sequence ID" value="OXA59062.1"/>
    <property type="molecule type" value="Genomic_DNA"/>
</dbReference>
<dbReference type="Proteomes" id="UP000198287">
    <property type="component" value="Unassembled WGS sequence"/>
</dbReference>
<dbReference type="InterPro" id="IPR036047">
    <property type="entry name" value="F-box-like_dom_sf"/>
</dbReference>
<dbReference type="SUPFAM" id="SSF81383">
    <property type="entry name" value="F-box domain"/>
    <property type="match status" value="1"/>
</dbReference>
<evidence type="ECO:0000313" key="2">
    <source>
        <dbReference type="EMBL" id="OXA59062.1"/>
    </source>
</evidence>
<dbReference type="CDD" id="cd09917">
    <property type="entry name" value="F-box_SF"/>
    <property type="match status" value="1"/>
</dbReference>
<evidence type="ECO:0000313" key="3">
    <source>
        <dbReference type="Proteomes" id="UP000198287"/>
    </source>
</evidence>
<sequence length="465" mass="52588">MDGNIAPNLYSQSIFGNSLITTKILSFLSLSDIKNFRLVSKSWSHQGLPSLRKVSFMKTNLVTLIPYMKLMEADNEIFVHSNFTICHDTNYADSAQRKETILRLFKILNERRLGNVRFLRIIMGNSDLAFLRRVLCLMPHLNTLEIIVGSNAKVEENGDEEIKNCDSDLTKLKTSSLKTIAFMFANVANKQAEQVIGPVFDTFFPNDSTPWKLEKVEILDKSKNSVIGGNVMNRINRWKVKTLTNVQLMYSGTSSLKQLTLSHSSLTILKVGVVSWSDLALLRTALAKHSGTLSVLEVEVSTKTTLSPNTRCTKPSTFDIPTLPRLRKLVYAVGKLPVHLLSGSRWCGSGMTKHYEALAILEDLSFLDYMNISQIIEGGQVAFSKKFPSLTHLELKLCGGYNRFHDIFFSNIRKNVEIPQIEMFFMELPNWGSRGQFDSLVKRISKIFPNVDYPRFDAEIGHSCR</sequence>
<keyword evidence="3" id="KW-1185">Reference proteome</keyword>
<name>A0A226EN52_FOLCA</name>
<evidence type="ECO:0000259" key="1">
    <source>
        <dbReference type="Pfam" id="PF00646"/>
    </source>
</evidence>
<accession>A0A226EN52</accession>
<dbReference type="Pfam" id="PF00646">
    <property type="entry name" value="F-box"/>
    <property type="match status" value="1"/>
</dbReference>
<comment type="caution">
    <text evidence="2">The sequence shown here is derived from an EMBL/GenBank/DDBJ whole genome shotgun (WGS) entry which is preliminary data.</text>
</comment>